<evidence type="ECO:0000256" key="1">
    <source>
        <dbReference type="SAM" id="Phobius"/>
    </source>
</evidence>
<dbReference type="WBParaSite" id="PEQ_0000190001-mRNA-1">
    <property type="protein sequence ID" value="PEQ_0000190001-mRNA-1"/>
    <property type="gene ID" value="PEQ_0000190001"/>
</dbReference>
<reference evidence="3" key="1">
    <citation type="submission" date="2022-11" db="UniProtKB">
        <authorList>
            <consortium name="WormBaseParasite"/>
        </authorList>
    </citation>
    <scope>IDENTIFICATION</scope>
</reference>
<dbReference type="Proteomes" id="UP000887564">
    <property type="component" value="Unplaced"/>
</dbReference>
<keyword evidence="2" id="KW-1185">Reference proteome</keyword>
<sequence>MNIAMHFFKYTKAGFYSSQFMVPLYLAFQYNVLTILANDFVGGHWRWRLLSLHIS</sequence>
<dbReference type="AlphaFoldDB" id="A0A914RB11"/>
<feature type="transmembrane region" description="Helical" evidence="1">
    <location>
        <begin position="20"/>
        <end position="41"/>
    </location>
</feature>
<name>A0A914RB11_PAREQ</name>
<evidence type="ECO:0000313" key="2">
    <source>
        <dbReference type="Proteomes" id="UP000887564"/>
    </source>
</evidence>
<accession>A0A914RB11</accession>
<evidence type="ECO:0000313" key="3">
    <source>
        <dbReference type="WBParaSite" id="PEQ_0000190001-mRNA-1"/>
    </source>
</evidence>
<keyword evidence="1" id="KW-0472">Membrane</keyword>
<proteinExistence type="predicted"/>
<protein>
    <submittedName>
        <fullName evidence="3">Uncharacterized protein</fullName>
    </submittedName>
</protein>
<keyword evidence="1" id="KW-1133">Transmembrane helix</keyword>
<organism evidence="2 3">
    <name type="scientific">Parascaris equorum</name>
    <name type="common">Equine roundworm</name>
    <dbReference type="NCBI Taxonomy" id="6256"/>
    <lineage>
        <taxon>Eukaryota</taxon>
        <taxon>Metazoa</taxon>
        <taxon>Ecdysozoa</taxon>
        <taxon>Nematoda</taxon>
        <taxon>Chromadorea</taxon>
        <taxon>Rhabditida</taxon>
        <taxon>Spirurina</taxon>
        <taxon>Ascaridomorpha</taxon>
        <taxon>Ascaridoidea</taxon>
        <taxon>Ascarididae</taxon>
        <taxon>Parascaris</taxon>
    </lineage>
</organism>
<keyword evidence="1" id="KW-0812">Transmembrane</keyword>